<dbReference type="PANTHER" id="PTHR46363">
    <property type="entry name" value="DEOXYRIBONUCLEASE TATDN2-RELATED"/>
    <property type="match status" value="1"/>
</dbReference>
<dbReference type="InterPro" id="IPR001130">
    <property type="entry name" value="TatD-like"/>
</dbReference>
<dbReference type="Pfam" id="PF01026">
    <property type="entry name" value="TatD_DNase"/>
    <property type="match status" value="1"/>
</dbReference>
<reference evidence="1" key="1">
    <citation type="submission" date="2020-07" db="EMBL/GenBank/DDBJ databases">
        <authorList>
            <person name="Nieuwenhuis M."/>
            <person name="Van De Peppel L.J.J."/>
        </authorList>
    </citation>
    <scope>NUCLEOTIDE SEQUENCE</scope>
    <source>
        <strain evidence="1">AP01</strain>
        <tissue evidence="1">Mycelium</tissue>
    </source>
</reference>
<dbReference type="EMBL" id="JABCKV010000577">
    <property type="protein sequence ID" value="KAG5640663.1"/>
    <property type="molecule type" value="Genomic_DNA"/>
</dbReference>
<protein>
    <submittedName>
        <fullName evidence="1">Uncharacterized protein</fullName>
    </submittedName>
</protein>
<evidence type="ECO:0000313" key="2">
    <source>
        <dbReference type="Proteomes" id="UP000775547"/>
    </source>
</evidence>
<dbReference type="AlphaFoldDB" id="A0A9P7K839"/>
<sequence length="187" mass="20094">MQIHIHCFTDSPAFAQRLLDWFPNLYIGITGVITYATNRDTSAVIRNMVSSPSPSPGNPDANLRILLETDAPYMIPSNLYASITSLADVPGLKKGAKLPVCHSAMLPWTAEFVAGVANEAELALTSETRASISSEAQGVVENGGADALVANEAKAEREGEGEEKAVTWTADRVMRIARQNAQFIYGV</sequence>
<dbReference type="OrthoDB" id="6079689at2759"/>
<evidence type="ECO:0000313" key="1">
    <source>
        <dbReference type="EMBL" id="KAG5640663.1"/>
    </source>
</evidence>
<dbReference type="Gene3D" id="3.20.20.140">
    <property type="entry name" value="Metal-dependent hydrolases"/>
    <property type="match status" value="1"/>
</dbReference>
<dbReference type="Proteomes" id="UP000775547">
    <property type="component" value="Unassembled WGS sequence"/>
</dbReference>
<keyword evidence="2" id="KW-1185">Reference proteome</keyword>
<comment type="caution">
    <text evidence="1">The sequence shown here is derived from an EMBL/GenBank/DDBJ whole genome shotgun (WGS) entry which is preliminary data.</text>
</comment>
<dbReference type="GO" id="GO:0016788">
    <property type="term" value="F:hydrolase activity, acting on ester bonds"/>
    <property type="evidence" value="ECO:0007669"/>
    <property type="project" value="InterPro"/>
</dbReference>
<accession>A0A9P7K839</accession>
<reference evidence="1" key="2">
    <citation type="submission" date="2021-10" db="EMBL/GenBank/DDBJ databases">
        <title>Phylogenomics reveals ancestral predisposition of the termite-cultivated fungus Termitomyces towards a domesticated lifestyle.</title>
        <authorList>
            <person name="Auxier B."/>
            <person name="Grum-Grzhimaylo A."/>
            <person name="Cardenas M.E."/>
            <person name="Lodge J.D."/>
            <person name="Laessoe T."/>
            <person name="Pedersen O."/>
            <person name="Smith M.E."/>
            <person name="Kuyper T.W."/>
            <person name="Franco-Molano E.A."/>
            <person name="Baroni T.J."/>
            <person name="Aanen D.K."/>
        </authorList>
    </citation>
    <scope>NUCLEOTIDE SEQUENCE</scope>
    <source>
        <strain evidence="1">AP01</strain>
        <tissue evidence="1">Mycelium</tissue>
    </source>
</reference>
<dbReference type="InterPro" id="IPR032466">
    <property type="entry name" value="Metal_Hydrolase"/>
</dbReference>
<gene>
    <name evidence="1" type="ORF">DXG03_007600</name>
</gene>
<proteinExistence type="predicted"/>
<organism evidence="1 2">
    <name type="scientific">Asterophora parasitica</name>
    <dbReference type="NCBI Taxonomy" id="117018"/>
    <lineage>
        <taxon>Eukaryota</taxon>
        <taxon>Fungi</taxon>
        <taxon>Dikarya</taxon>
        <taxon>Basidiomycota</taxon>
        <taxon>Agaricomycotina</taxon>
        <taxon>Agaricomycetes</taxon>
        <taxon>Agaricomycetidae</taxon>
        <taxon>Agaricales</taxon>
        <taxon>Tricholomatineae</taxon>
        <taxon>Lyophyllaceae</taxon>
        <taxon>Asterophora</taxon>
    </lineage>
</organism>
<dbReference type="PANTHER" id="PTHR46363:SF1">
    <property type="entry name" value="DEOXYRIBONUCLEASE TATDN2-RELATED"/>
    <property type="match status" value="1"/>
</dbReference>
<name>A0A9P7K839_9AGAR</name>
<dbReference type="SUPFAM" id="SSF51556">
    <property type="entry name" value="Metallo-dependent hydrolases"/>
    <property type="match status" value="1"/>
</dbReference>